<accession>A0AAD3B3K6</accession>
<evidence type="ECO:0000313" key="1">
    <source>
        <dbReference type="EMBL" id="GCL60598.1"/>
    </source>
</evidence>
<dbReference type="AlphaFoldDB" id="A0AAD3B3K6"/>
<sequence length="78" mass="9016">MPPDQTIPSNEEPNFFYRFDSLSAVEHLNWLFRQRNREQEKGGSLSTNLGSYSLKLTAMECLRPPLDNSAYHHKYGIA</sequence>
<dbReference type="EMBL" id="BJCK01000093">
    <property type="protein sequence ID" value="GCL60598.1"/>
    <property type="molecule type" value="Genomic_DNA"/>
</dbReference>
<reference evidence="1 2" key="1">
    <citation type="submission" date="2019-02" db="EMBL/GenBank/DDBJ databases">
        <title>Draft genome sequence of Arthrospira platensis NIES-3807.</title>
        <authorList>
            <person name="Yamaguchi H."/>
            <person name="Suzuki S."/>
            <person name="Kawachi M."/>
        </authorList>
    </citation>
    <scope>NUCLEOTIDE SEQUENCE [LARGE SCALE GENOMIC DNA]</scope>
    <source>
        <strain evidence="1 2">NIES-3807</strain>
    </source>
</reference>
<gene>
    <name evidence="1" type="ORF">NIES3807_37830</name>
</gene>
<proteinExistence type="predicted"/>
<dbReference type="Proteomes" id="UP000441080">
    <property type="component" value="Unassembled WGS sequence"/>
</dbReference>
<evidence type="ECO:0000313" key="2">
    <source>
        <dbReference type="Proteomes" id="UP000441080"/>
    </source>
</evidence>
<name>A0AAD3B3K6_MICAE</name>
<protein>
    <submittedName>
        <fullName evidence="1">Uncharacterized protein</fullName>
    </submittedName>
</protein>
<comment type="caution">
    <text evidence="1">The sequence shown here is derived from an EMBL/GenBank/DDBJ whole genome shotgun (WGS) entry which is preliminary data.</text>
</comment>
<organism evidence="1 2">
    <name type="scientific">Microcystis aeruginosa NIES-3807</name>
    <dbReference type="NCBI Taxonomy" id="2517785"/>
    <lineage>
        <taxon>Bacteria</taxon>
        <taxon>Bacillati</taxon>
        <taxon>Cyanobacteriota</taxon>
        <taxon>Cyanophyceae</taxon>
        <taxon>Oscillatoriophycideae</taxon>
        <taxon>Chroococcales</taxon>
        <taxon>Microcystaceae</taxon>
        <taxon>Microcystis</taxon>
    </lineage>
</organism>